<sequence length="67" mass="7945">IKQAKSIAIFTSHPTFKHNKMILDHLPTELLRLIAHFLDKESYINTLCRANSRLYHALNPFLYRYNC</sequence>
<reference evidence="1" key="1">
    <citation type="journal article" date="2014" name="PLoS Genet.">
        <title>Signature Gene Expression Reveals Novel Clues to the Molecular Mechanisms of Dimorphic Transition in Penicillium marneffei.</title>
        <authorList>
            <person name="Yang E."/>
            <person name="Wang G."/>
            <person name="Cai J."/>
            <person name="Woo P.C."/>
            <person name="Lau S.K."/>
            <person name="Yuen K.-Y."/>
            <person name="Chow W.-N."/>
            <person name="Lin X."/>
        </authorList>
    </citation>
    <scope>NUCLEOTIDE SEQUENCE [LARGE SCALE GENOMIC DNA]</scope>
    <source>
        <strain evidence="1">PM1</strain>
    </source>
</reference>
<proteinExistence type="predicted"/>
<gene>
    <name evidence="1" type="ORF">GQ26_0130020</name>
</gene>
<feature type="non-terminal residue" evidence="1">
    <location>
        <position position="1"/>
    </location>
</feature>
<name>A0A093V6T2_TALMA</name>
<dbReference type="EMBL" id="JPOX01000013">
    <property type="protein sequence ID" value="KFX47895.1"/>
    <property type="molecule type" value="Genomic_DNA"/>
</dbReference>
<organism evidence="1">
    <name type="scientific">Talaromyces marneffei PM1</name>
    <dbReference type="NCBI Taxonomy" id="1077442"/>
    <lineage>
        <taxon>Eukaryota</taxon>
        <taxon>Fungi</taxon>
        <taxon>Dikarya</taxon>
        <taxon>Ascomycota</taxon>
        <taxon>Pezizomycotina</taxon>
        <taxon>Eurotiomycetes</taxon>
        <taxon>Eurotiomycetidae</taxon>
        <taxon>Eurotiales</taxon>
        <taxon>Trichocomaceae</taxon>
        <taxon>Talaromyces</taxon>
        <taxon>Talaromyces sect. Talaromyces</taxon>
    </lineage>
</organism>
<accession>A0A093V6T2</accession>
<evidence type="ECO:0000313" key="1">
    <source>
        <dbReference type="EMBL" id="KFX47895.1"/>
    </source>
</evidence>
<dbReference type="AlphaFoldDB" id="A0A093V6T2"/>
<dbReference type="HOGENOM" id="CLU_2819736_0_0_1"/>
<comment type="caution">
    <text evidence="1">The sequence shown here is derived from an EMBL/GenBank/DDBJ whole genome shotgun (WGS) entry which is preliminary data.</text>
</comment>
<protein>
    <submittedName>
        <fullName evidence="1">F-box protein SKP2</fullName>
    </submittedName>
</protein>